<keyword evidence="9" id="KW-1185">Reference proteome</keyword>
<dbReference type="EMBL" id="FN554889">
    <property type="protein sequence ID" value="CBG67693.1"/>
    <property type="molecule type" value="Genomic_DNA"/>
</dbReference>
<organism evidence="8 9">
    <name type="scientific">Streptomyces scabiei (strain 87.22)</name>
    <dbReference type="NCBI Taxonomy" id="680198"/>
    <lineage>
        <taxon>Bacteria</taxon>
        <taxon>Bacillati</taxon>
        <taxon>Actinomycetota</taxon>
        <taxon>Actinomycetes</taxon>
        <taxon>Kitasatosporales</taxon>
        <taxon>Streptomycetaceae</taxon>
        <taxon>Streptomyces</taxon>
    </lineage>
</organism>
<feature type="domain" description="Protein kinase" evidence="7">
    <location>
        <begin position="20"/>
        <end position="322"/>
    </location>
</feature>
<dbReference type="GeneID" id="24307916"/>
<dbReference type="HOGENOM" id="CLU_576079_0_0_11"/>
<dbReference type="GO" id="GO:0005524">
    <property type="term" value="F:ATP binding"/>
    <property type="evidence" value="ECO:0007669"/>
    <property type="project" value="UniProtKB-KW"/>
</dbReference>
<reference evidence="8 9" key="1">
    <citation type="journal article" date="2010" name="Mol. Plant Microbe Interact.">
        <title>Streptomyces scabies 87-22 contains a coronafacic acid-like biosynthetic cluster that contributes to plant-microbe interactions.</title>
        <authorList>
            <person name="Bignell D.R."/>
            <person name="Seipke R.F."/>
            <person name="Huguet-Tapia J.C."/>
            <person name="Chambers A.H."/>
            <person name="Parry R.J."/>
            <person name="Loria R."/>
        </authorList>
    </citation>
    <scope>NUCLEOTIDE SEQUENCE [LARGE SCALE GENOMIC DNA]</scope>
    <source>
        <strain evidence="8 9">87.22</strain>
    </source>
</reference>
<dbReference type="Pfam" id="PF00069">
    <property type="entry name" value="Pkinase"/>
    <property type="match status" value="1"/>
</dbReference>
<gene>
    <name evidence="8" type="ordered locus">SCAB_4921</name>
</gene>
<evidence type="ECO:0000256" key="3">
    <source>
        <dbReference type="ARBA" id="ARBA00022679"/>
    </source>
</evidence>
<protein>
    <recommendedName>
        <fullName evidence="1">non-specific serine/threonine protein kinase</fullName>
        <ecNumber evidence="1">2.7.11.1</ecNumber>
    </recommendedName>
</protein>
<dbReference type="Gene3D" id="3.30.200.20">
    <property type="entry name" value="Phosphorylase Kinase, domain 1"/>
    <property type="match status" value="1"/>
</dbReference>
<dbReference type="eggNOG" id="COG0515">
    <property type="taxonomic scope" value="Bacteria"/>
</dbReference>
<accession>C9YUC1</accession>
<evidence type="ECO:0000313" key="8">
    <source>
        <dbReference type="EMBL" id="CBG67693.1"/>
    </source>
</evidence>
<evidence type="ECO:0000259" key="7">
    <source>
        <dbReference type="PROSITE" id="PS50011"/>
    </source>
</evidence>
<evidence type="ECO:0000256" key="6">
    <source>
        <dbReference type="ARBA" id="ARBA00022840"/>
    </source>
</evidence>
<evidence type="ECO:0000256" key="5">
    <source>
        <dbReference type="ARBA" id="ARBA00022777"/>
    </source>
</evidence>
<keyword evidence="6" id="KW-0067">ATP-binding</keyword>
<dbReference type="Gene3D" id="1.10.510.10">
    <property type="entry name" value="Transferase(Phosphotransferase) domain 1"/>
    <property type="match status" value="1"/>
</dbReference>
<keyword evidence="5 8" id="KW-0418">Kinase</keyword>
<dbReference type="GO" id="GO:0004674">
    <property type="term" value="F:protein serine/threonine kinase activity"/>
    <property type="evidence" value="ECO:0007669"/>
    <property type="project" value="UniProtKB-KW"/>
</dbReference>
<dbReference type="RefSeq" id="WP_012998429.1">
    <property type="nucleotide sequence ID" value="NC_013929.1"/>
</dbReference>
<proteinExistence type="predicted"/>
<keyword evidence="2 8" id="KW-0723">Serine/threonine-protein kinase</keyword>
<keyword evidence="4" id="KW-0547">Nucleotide-binding</keyword>
<keyword evidence="3" id="KW-0808">Transferase</keyword>
<sequence>MHGVSDPLERLTPGYRVGDWEVGERIASGGWGTVYEGRPTLPRDEGPAAPSGEGGQVVALKFLPTAGLAPRQARALVETARRETEVGRRTRHPRLIRMLDSVVLSEPGDPVLDGSVVLVMERAEHSLRRLLERDGPGPAESEKVRLLTEICEGLAHLHGTGWVHGDLKPDNVLIMADGSARLSDFGLAVELDGTHGYTPPLGTPDYLPPERWRAPLGERGVQVRPSNDIWALGIMIHQMFTGGASPFPGATPMARGAAAQEYAEGRASLRLDNAVPPLWRELAADCLAPTHAERAGHTAESLLARMRTAAVPRSGGRAKPLLGLALAAALCGTAATGWAYSSGGDRSGAPHTAEPAGRVAVFNVVGLCRDRAEDRLPACSLGLAVDPALPYTVENVVAHRVWHGDVLAVDCHVLRGTPVSDETGSRSTRWLRVRLPDGSPQTTAWLPAVRTKDGPALPDCS</sequence>
<evidence type="ECO:0000256" key="4">
    <source>
        <dbReference type="ARBA" id="ARBA00022741"/>
    </source>
</evidence>
<dbReference type="SMART" id="SM00220">
    <property type="entry name" value="S_TKc"/>
    <property type="match status" value="1"/>
</dbReference>
<dbReference type="PANTHER" id="PTHR43289:SF6">
    <property type="entry name" value="SERINE_THREONINE-PROTEIN KINASE NEKL-3"/>
    <property type="match status" value="1"/>
</dbReference>
<dbReference type="AlphaFoldDB" id="C9YUC1"/>
<dbReference type="InterPro" id="IPR000719">
    <property type="entry name" value="Prot_kinase_dom"/>
</dbReference>
<name>C9YUC1_STRSW</name>
<dbReference type="PANTHER" id="PTHR43289">
    <property type="entry name" value="MITOGEN-ACTIVATED PROTEIN KINASE KINASE KINASE 20-RELATED"/>
    <property type="match status" value="1"/>
</dbReference>
<evidence type="ECO:0000256" key="1">
    <source>
        <dbReference type="ARBA" id="ARBA00012513"/>
    </source>
</evidence>
<dbReference type="Proteomes" id="UP000001444">
    <property type="component" value="Chromosome"/>
</dbReference>
<dbReference type="STRING" id="680198.SCAB_4921"/>
<dbReference type="SUPFAM" id="SSF56112">
    <property type="entry name" value="Protein kinase-like (PK-like)"/>
    <property type="match status" value="1"/>
</dbReference>
<dbReference type="InterPro" id="IPR011009">
    <property type="entry name" value="Kinase-like_dom_sf"/>
</dbReference>
<evidence type="ECO:0000256" key="2">
    <source>
        <dbReference type="ARBA" id="ARBA00022527"/>
    </source>
</evidence>
<dbReference type="EC" id="2.7.11.1" evidence="1"/>
<evidence type="ECO:0000313" key="9">
    <source>
        <dbReference type="Proteomes" id="UP000001444"/>
    </source>
</evidence>
<dbReference type="KEGG" id="scb:SCAB_4921"/>
<dbReference type="PROSITE" id="PS50011">
    <property type="entry name" value="PROTEIN_KINASE_DOM"/>
    <property type="match status" value="1"/>
</dbReference>
<dbReference type="CDD" id="cd14014">
    <property type="entry name" value="STKc_PknB_like"/>
    <property type="match status" value="1"/>
</dbReference>